<dbReference type="EMBL" id="JAECZC010000069">
    <property type="protein sequence ID" value="MBH8565756.1"/>
    <property type="molecule type" value="Genomic_DNA"/>
</dbReference>
<evidence type="ECO:0000313" key="1">
    <source>
        <dbReference type="EMBL" id="MBH8565756.1"/>
    </source>
</evidence>
<organism evidence="1 2">
    <name type="scientific">Amazonocrinis nigriterrae CENA67</name>
    <dbReference type="NCBI Taxonomy" id="2794033"/>
    <lineage>
        <taxon>Bacteria</taxon>
        <taxon>Bacillati</taxon>
        <taxon>Cyanobacteriota</taxon>
        <taxon>Cyanophyceae</taxon>
        <taxon>Nostocales</taxon>
        <taxon>Nostocaceae</taxon>
        <taxon>Amazonocrinis</taxon>
        <taxon>Amazonocrinis nigriterrae</taxon>
    </lineage>
</organism>
<comment type="caution">
    <text evidence="1">The sequence shown here is derived from an EMBL/GenBank/DDBJ whole genome shotgun (WGS) entry which is preliminary data.</text>
</comment>
<dbReference type="RefSeq" id="WP_198127545.1">
    <property type="nucleotide sequence ID" value="NZ_JAECZC010000069.1"/>
</dbReference>
<name>A0A8J7LBT8_9NOST</name>
<accession>A0A8J7LBT8</accession>
<proteinExistence type="predicted"/>
<sequence>MKNSKTQQITLIGQSNPSTVLGEFHIHIDAQRLANPFEKFLTEQEFWNSDFSGYPEGLAHCPPKKHLTKKTTSVQDFRGSFDAIVDYLQDNSEDIEGYIEAEYVPVDVEIEEIPFNPAIEIPFKLQLSSLTPGTFRQDELHITLSRAESDPKLINSLRNMGFYSVYMEKTFGEVEIFTAQGTYKMIRQILPKVITYLKTAGGAVKCSVKEERIIKWWMSSPDLILPAVINSVDS</sequence>
<keyword evidence="2" id="KW-1185">Reference proteome</keyword>
<evidence type="ECO:0000313" key="2">
    <source>
        <dbReference type="Proteomes" id="UP000632766"/>
    </source>
</evidence>
<protein>
    <submittedName>
        <fullName evidence="1">Uncharacterized protein</fullName>
    </submittedName>
</protein>
<dbReference type="AlphaFoldDB" id="A0A8J7LBT8"/>
<dbReference type="Proteomes" id="UP000632766">
    <property type="component" value="Unassembled WGS sequence"/>
</dbReference>
<gene>
    <name evidence="1" type="ORF">I8748_26895</name>
</gene>
<reference evidence="1 2" key="1">
    <citation type="journal article" date="2021" name="Int. J. Syst. Evol. Microbiol.">
        <title>Amazonocrinis nigriterrae gen. nov., sp. nov., Atlanticothrix silvestris gen. nov., sp. nov. and Dendronalium phyllosphericum gen. nov., sp. nov., nostocacean cyanobacteria from Brazilian environments.</title>
        <authorList>
            <person name="Alvarenga D.O."/>
            <person name="Andreote A.P.D."/>
            <person name="Branco L.H.Z."/>
            <person name="Delbaje E."/>
            <person name="Cruz R.B."/>
            <person name="Varani A.M."/>
            <person name="Fiore M.F."/>
        </authorList>
    </citation>
    <scope>NUCLEOTIDE SEQUENCE [LARGE SCALE GENOMIC DNA]</scope>
    <source>
        <strain evidence="1 2">CENA67</strain>
    </source>
</reference>